<organism evidence="4 5">
    <name type="scientific">Paeniglutamicibacter psychrophenolicus</name>
    <dbReference type="NCBI Taxonomy" id="257454"/>
    <lineage>
        <taxon>Bacteria</taxon>
        <taxon>Bacillati</taxon>
        <taxon>Actinomycetota</taxon>
        <taxon>Actinomycetes</taxon>
        <taxon>Micrococcales</taxon>
        <taxon>Micrococcaceae</taxon>
        <taxon>Paeniglutamicibacter</taxon>
    </lineage>
</organism>
<dbReference type="Pfam" id="PF02720">
    <property type="entry name" value="DUF222"/>
    <property type="match status" value="1"/>
</dbReference>
<accession>A0ABS4WDB8</accession>
<evidence type="ECO:0000313" key="4">
    <source>
        <dbReference type="EMBL" id="MBP2374196.1"/>
    </source>
</evidence>
<evidence type="ECO:0000259" key="3">
    <source>
        <dbReference type="SMART" id="SM00507"/>
    </source>
</evidence>
<feature type="compositionally biased region" description="Basic and acidic residues" evidence="2">
    <location>
        <begin position="424"/>
        <end position="433"/>
    </location>
</feature>
<evidence type="ECO:0000256" key="2">
    <source>
        <dbReference type="SAM" id="MobiDB-lite"/>
    </source>
</evidence>
<evidence type="ECO:0000256" key="1">
    <source>
        <dbReference type="ARBA" id="ARBA00023450"/>
    </source>
</evidence>
<reference evidence="4 5" key="1">
    <citation type="submission" date="2021-03" db="EMBL/GenBank/DDBJ databases">
        <title>Sequencing the genomes of 1000 actinobacteria strains.</title>
        <authorList>
            <person name="Klenk H.-P."/>
        </authorList>
    </citation>
    <scope>NUCLEOTIDE SEQUENCE [LARGE SCALE GENOMIC DNA]</scope>
    <source>
        <strain evidence="4 5">DSM 15454</strain>
    </source>
</reference>
<dbReference type="InterPro" id="IPR002711">
    <property type="entry name" value="HNH"/>
</dbReference>
<dbReference type="InterPro" id="IPR003870">
    <property type="entry name" value="DUF222"/>
</dbReference>
<dbReference type="Gene3D" id="1.10.30.50">
    <property type="match status" value="1"/>
</dbReference>
<feature type="region of interest" description="Disordered" evidence="2">
    <location>
        <begin position="410"/>
        <end position="433"/>
    </location>
</feature>
<evidence type="ECO:0000313" key="5">
    <source>
        <dbReference type="Proteomes" id="UP000766570"/>
    </source>
</evidence>
<dbReference type="Proteomes" id="UP000766570">
    <property type="component" value="Unassembled WGS sequence"/>
</dbReference>
<feature type="domain" description="HNH nuclease" evidence="3">
    <location>
        <begin position="537"/>
        <end position="589"/>
    </location>
</feature>
<gene>
    <name evidence="4" type="ORF">JOF46_002108</name>
</gene>
<name>A0ABS4WDB8_9MICC</name>
<comment type="similarity">
    <text evidence="1">Belongs to the Rv1128c/1148c/1588c/1702c/1945/3466 family.</text>
</comment>
<dbReference type="InterPro" id="IPR003615">
    <property type="entry name" value="HNH_nuc"/>
</dbReference>
<dbReference type="Pfam" id="PF01844">
    <property type="entry name" value="HNH"/>
    <property type="match status" value="1"/>
</dbReference>
<dbReference type="CDD" id="cd00085">
    <property type="entry name" value="HNHc"/>
    <property type="match status" value="1"/>
</dbReference>
<proteinExistence type="inferred from homology"/>
<sequence>MTTSTGIIDATLAALNGALGTGTTGPAPDAGTPIDPLRTLAALELLLRRTVDAVDRSIGDSPVRAAAFARLSERFAHAGGHAQLVAAGSCDRTEVNTLTDGALAGLNRVLAAPEAFAHGDTQLPADAVSAADRKPLHKGTPEFLESQFNLDYFQAEHRVKSHDRLLPHPGADGRSTPAKYPQLGRILVSGAADPRAVASAAAKLAALEPSIEAQPDPVDVRTKLEGLVAGTLVTAGQKTVEKLIKQASVDLDRSVLDRDEASMESNLALNFKGKRPTGYVWELTTDAVGHELLMSLADDLNNPRTSSGRLPLPGVLVDGEDPGDSNTKEHAPDTAETDGTASPADDADCIGSPADLTDVSTDDETATPGVHFTGSGTPGTIGTPFDQDFLPIPEWAANPDTPVDQRPRAGFNDVGRPLVTDPEEAPRPGETAKEANARLRARRLYQLVFDAITRLVDPPTPEDVWMPMNSRIDILVTITYEALAGITDEPGFTQHGELISAATARRLACNAGILPLVMGGKSQPLDLGRKVRYFTKAQKRAIAARDRGCANPGCSMPVHRTEVHHIKAFSEGGKTNVSNGLLLCIRCHTAYHAGHFDIVVIDQIPHVVLPASRDPLRLPRRNWVFHPETAAA</sequence>
<dbReference type="SMART" id="SM00507">
    <property type="entry name" value="HNHc"/>
    <property type="match status" value="1"/>
</dbReference>
<keyword evidence="5" id="KW-1185">Reference proteome</keyword>
<protein>
    <recommendedName>
        <fullName evidence="3">HNH nuclease domain-containing protein</fullName>
    </recommendedName>
</protein>
<dbReference type="RefSeq" id="WP_209907246.1">
    <property type="nucleotide sequence ID" value="NZ_BAAAMI010000006.1"/>
</dbReference>
<dbReference type="EMBL" id="JAGIOE010000001">
    <property type="protein sequence ID" value="MBP2374196.1"/>
    <property type="molecule type" value="Genomic_DNA"/>
</dbReference>
<feature type="region of interest" description="Disordered" evidence="2">
    <location>
        <begin position="304"/>
        <end position="364"/>
    </location>
</feature>
<comment type="caution">
    <text evidence="4">The sequence shown here is derived from an EMBL/GenBank/DDBJ whole genome shotgun (WGS) entry which is preliminary data.</text>
</comment>